<dbReference type="OrthoDB" id="10460711at2759"/>
<keyword evidence="3" id="KW-1185">Reference proteome</keyword>
<accession>A0A1Y2BQ43</accession>
<evidence type="ECO:0000313" key="2">
    <source>
        <dbReference type="EMBL" id="ORY36826.1"/>
    </source>
</evidence>
<dbReference type="AlphaFoldDB" id="A0A1Y2BQ43"/>
<protein>
    <submittedName>
        <fullName evidence="2">Uncharacterized protein</fullName>
    </submittedName>
</protein>
<keyword evidence="1" id="KW-0175">Coiled coil</keyword>
<gene>
    <name evidence="2" type="ORF">BCR33DRAFT_721763</name>
</gene>
<evidence type="ECO:0000313" key="3">
    <source>
        <dbReference type="Proteomes" id="UP000193642"/>
    </source>
</evidence>
<name>A0A1Y2BQ43_9FUNG</name>
<sequence length="536" mass="58470">MDSLHHTLAEWRARDNYIKNLMTSRAKIQSLKNQLELTKSKLDQSESSLCHHDDYQEQNLVLANELSQKVSVIESQSLHLSKLMDDAEVDRNRLTEMELHVLDLKNSFDQKLKSERNAHSKAMSQATLKHATMAKEIQGSTKSYIQLQRVSVGFELRARARFEEYDKKLTCMGSERDAYRSGLNHLSFHVKCLETVSQLESKKLSSEREIHQTALWHMEFKMGALHTSINHARSQYLQLRSDYGMLGFKNLALQTQVNLLHSQADLAKSATLPIIAADAGSTLSAIKLVSKPASTEASTPLLSTLGDTAPPVLPDTANTKIVTEIMPALPPSVQANLAAVISNSEMLQPVPDKQPDYNTTAAETDITSVSPATILKSESIDNAAPGSPVVAAVKPSPLVFPVPMPATATASAKPVMFDSQISTDGSVSGSSFHQSLGTLAPSPETFSVPIAAGAAKAYEGTAVSPIEATVRLSWTENVSQTTLLSFTPPLLSEGEVEYLDNYFSTLGVPQWKGKENAAFSFLTDEEVAIMESQGTK</sequence>
<proteinExistence type="predicted"/>
<feature type="coiled-coil region" evidence="1">
    <location>
        <begin position="14"/>
        <end position="48"/>
    </location>
</feature>
<dbReference type="Proteomes" id="UP000193642">
    <property type="component" value="Unassembled WGS sequence"/>
</dbReference>
<dbReference type="EMBL" id="MCGO01000053">
    <property type="protein sequence ID" value="ORY36826.1"/>
    <property type="molecule type" value="Genomic_DNA"/>
</dbReference>
<reference evidence="2 3" key="1">
    <citation type="submission" date="2016-07" db="EMBL/GenBank/DDBJ databases">
        <title>Pervasive Adenine N6-methylation of Active Genes in Fungi.</title>
        <authorList>
            <consortium name="DOE Joint Genome Institute"/>
            <person name="Mondo S.J."/>
            <person name="Dannebaum R.O."/>
            <person name="Kuo R.C."/>
            <person name="Labutti K."/>
            <person name="Haridas S."/>
            <person name="Kuo A."/>
            <person name="Salamov A."/>
            <person name="Ahrendt S.R."/>
            <person name="Lipzen A."/>
            <person name="Sullivan W."/>
            <person name="Andreopoulos W.B."/>
            <person name="Clum A."/>
            <person name="Lindquist E."/>
            <person name="Daum C."/>
            <person name="Ramamoorthy G.K."/>
            <person name="Gryganskyi A."/>
            <person name="Culley D."/>
            <person name="Magnuson J.K."/>
            <person name="James T.Y."/>
            <person name="O'Malley M.A."/>
            <person name="Stajich J.E."/>
            <person name="Spatafora J.W."/>
            <person name="Visel A."/>
            <person name="Grigoriev I.V."/>
        </authorList>
    </citation>
    <scope>NUCLEOTIDE SEQUENCE [LARGE SCALE GENOMIC DNA]</scope>
    <source>
        <strain evidence="2 3">JEL800</strain>
    </source>
</reference>
<evidence type="ECO:0000256" key="1">
    <source>
        <dbReference type="SAM" id="Coils"/>
    </source>
</evidence>
<organism evidence="2 3">
    <name type="scientific">Rhizoclosmatium globosum</name>
    <dbReference type="NCBI Taxonomy" id="329046"/>
    <lineage>
        <taxon>Eukaryota</taxon>
        <taxon>Fungi</taxon>
        <taxon>Fungi incertae sedis</taxon>
        <taxon>Chytridiomycota</taxon>
        <taxon>Chytridiomycota incertae sedis</taxon>
        <taxon>Chytridiomycetes</taxon>
        <taxon>Chytridiales</taxon>
        <taxon>Chytriomycetaceae</taxon>
        <taxon>Rhizoclosmatium</taxon>
    </lineage>
</organism>
<comment type="caution">
    <text evidence="2">The sequence shown here is derived from an EMBL/GenBank/DDBJ whole genome shotgun (WGS) entry which is preliminary data.</text>
</comment>